<feature type="region of interest" description="Disordered" evidence="1">
    <location>
        <begin position="62"/>
        <end position="82"/>
    </location>
</feature>
<evidence type="ECO:0000256" key="1">
    <source>
        <dbReference type="SAM" id="MobiDB-lite"/>
    </source>
</evidence>
<proteinExistence type="predicted"/>
<evidence type="ECO:0000313" key="2">
    <source>
        <dbReference type="EMBL" id="KAG0707000.1"/>
    </source>
</evidence>
<gene>
    <name evidence="2" type="ORF">GWK47_024232</name>
</gene>
<comment type="caution">
    <text evidence="2">The sequence shown here is derived from an EMBL/GenBank/DDBJ whole genome shotgun (WGS) entry which is preliminary data.</text>
</comment>
<protein>
    <submittedName>
        <fullName evidence="2">Uncharacterized protein</fullName>
    </submittedName>
</protein>
<dbReference type="AlphaFoldDB" id="A0A8J4XLX8"/>
<name>A0A8J4XLX8_CHIOP</name>
<accession>A0A8J4XLX8</accession>
<dbReference type="OrthoDB" id="6928959at2759"/>
<reference evidence="2" key="1">
    <citation type="submission" date="2020-07" db="EMBL/GenBank/DDBJ databases">
        <title>The High-quality genome of the commercially important snow crab, Chionoecetes opilio.</title>
        <authorList>
            <person name="Jeong J.-H."/>
            <person name="Ryu S."/>
        </authorList>
    </citation>
    <scope>NUCLEOTIDE SEQUENCE</scope>
    <source>
        <strain evidence="2">MADBK_172401_WGS</strain>
        <tissue evidence="2">Digestive gland</tissue>
    </source>
</reference>
<dbReference type="Proteomes" id="UP000770661">
    <property type="component" value="Unassembled WGS sequence"/>
</dbReference>
<keyword evidence="3" id="KW-1185">Reference proteome</keyword>
<sequence length="101" mass="11530">MNNVMTQWVDHETRFRREDTPTRLGLLFTKETGIINNLEYLCPFGKSDHVWKNVERVSQWNERGKGSNARPQNGTCVGEDKSGQRQVTFGPLILVPDRGVA</sequence>
<dbReference type="EMBL" id="JACEEZ010024891">
    <property type="protein sequence ID" value="KAG0707000.1"/>
    <property type="molecule type" value="Genomic_DNA"/>
</dbReference>
<evidence type="ECO:0000313" key="3">
    <source>
        <dbReference type="Proteomes" id="UP000770661"/>
    </source>
</evidence>
<organism evidence="2 3">
    <name type="scientific">Chionoecetes opilio</name>
    <name type="common">Atlantic snow crab</name>
    <name type="synonym">Cancer opilio</name>
    <dbReference type="NCBI Taxonomy" id="41210"/>
    <lineage>
        <taxon>Eukaryota</taxon>
        <taxon>Metazoa</taxon>
        <taxon>Ecdysozoa</taxon>
        <taxon>Arthropoda</taxon>
        <taxon>Crustacea</taxon>
        <taxon>Multicrustacea</taxon>
        <taxon>Malacostraca</taxon>
        <taxon>Eumalacostraca</taxon>
        <taxon>Eucarida</taxon>
        <taxon>Decapoda</taxon>
        <taxon>Pleocyemata</taxon>
        <taxon>Brachyura</taxon>
        <taxon>Eubrachyura</taxon>
        <taxon>Majoidea</taxon>
        <taxon>Majidae</taxon>
        <taxon>Chionoecetes</taxon>
    </lineage>
</organism>